<dbReference type="Gene3D" id="3.30.360.10">
    <property type="entry name" value="Dihydrodipicolinate Reductase, domain 2"/>
    <property type="match status" value="2"/>
</dbReference>
<evidence type="ECO:0000256" key="3">
    <source>
        <dbReference type="ARBA" id="ARBA00038853"/>
    </source>
</evidence>
<sequence length="633" mass="70055">MVLRWGICGAGLICNDFVSALLAPPNNVHEVVCVGARSLARAQEFADRFGIKKAYGSYDEVATDPNVDVVYIGLIPCYHVKLSKQILKAGKNVLCEKPVAVSLNQFLEVQQVAKDCKRFFMEIDEPFWAPDSANLPSGKITNEIPCGPAPYNFPNSGGLRYEADCVKTCLEAGNLECSELTFADCQAIYQIIDEVVRLTGINVQCPPFLQASNRSLPGMRRRRRFVLKQRSSSRHFHSSSHAQYRPSTLSGSRSRHCVSLRFGDRHDKRRNNPDSQTRGFLSKVDTYKLYPLRNTMVLRWGICGAGFICSDFVSALLAPPNNVHEVVCVGARSLARAQEFADRFGIKKAYGSYEEVASDPNVDVVYIGVIHIHHVKLSKQILKAGKNVLCEKPVASCLSQFLEVQQVAKDCKRFFMEARGNFLSAIWSRCNPIYRKIKEEIRSGNLGEILHVQCQFLVPICNVDRINKPELGGGGLHDIAIYTIQLATMVFNNEKPVKITADASLSDQGVDLNGCITLTYKNGGKAVLVYSTLFQGKNSAIIYGSNGKIEIGEPFWAPDSANLPSGKITNEIPCGPVPYNFTNSGGLRYEADCVKKCLEAGNLECSEVTFADSQAVYHIIDEVVRQTGINVQW</sequence>
<dbReference type="GO" id="GO:0000166">
    <property type="term" value="F:nucleotide binding"/>
    <property type="evidence" value="ECO:0007669"/>
    <property type="project" value="InterPro"/>
</dbReference>
<keyword evidence="16" id="KW-1185">Reference proteome</keyword>
<dbReference type="PANTHER" id="PTHR22604:SF105">
    <property type="entry name" value="TRANS-1,2-DIHYDROBENZENE-1,2-DIOL DEHYDROGENASE"/>
    <property type="match status" value="1"/>
</dbReference>
<organism evidence="15 16">
    <name type="scientific">Magallana gigas</name>
    <name type="common">Pacific oyster</name>
    <name type="synonym">Crassostrea gigas</name>
    <dbReference type="NCBI Taxonomy" id="29159"/>
    <lineage>
        <taxon>Eukaryota</taxon>
        <taxon>Metazoa</taxon>
        <taxon>Spiralia</taxon>
        <taxon>Lophotrochozoa</taxon>
        <taxon>Mollusca</taxon>
        <taxon>Bivalvia</taxon>
        <taxon>Autobranchia</taxon>
        <taxon>Pteriomorphia</taxon>
        <taxon>Ostreida</taxon>
        <taxon>Ostreoidea</taxon>
        <taxon>Ostreidae</taxon>
        <taxon>Magallana</taxon>
    </lineage>
</organism>
<evidence type="ECO:0000259" key="13">
    <source>
        <dbReference type="Pfam" id="PF01408"/>
    </source>
</evidence>
<dbReference type="Pfam" id="PF01408">
    <property type="entry name" value="GFO_IDH_MocA"/>
    <property type="match status" value="2"/>
</dbReference>
<dbReference type="GO" id="GO:0047115">
    <property type="term" value="F:trans-1,2-dihydrobenzene-1,2-diol dehydrogenase activity"/>
    <property type="evidence" value="ECO:0007669"/>
    <property type="project" value="UniProtKB-EC"/>
</dbReference>
<evidence type="ECO:0000313" key="15">
    <source>
        <dbReference type="EnsemblMetazoa" id="G15600.8:cds"/>
    </source>
</evidence>
<dbReference type="PANTHER" id="PTHR22604">
    <property type="entry name" value="OXIDOREDUCTASES"/>
    <property type="match status" value="1"/>
</dbReference>
<dbReference type="InterPro" id="IPR055170">
    <property type="entry name" value="GFO_IDH_MocA-like_dom"/>
</dbReference>
<evidence type="ECO:0000256" key="6">
    <source>
        <dbReference type="ARBA" id="ARBA00042926"/>
    </source>
</evidence>
<feature type="domain" description="Gfo/Idh/MocA-like oxidoreductase N-terminal" evidence="13">
    <location>
        <begin position="3"/>
        <end position="118"/>
    </location>
</feature>
<name>A0A8W8ITH8_MAGGI</name>
<evidence type="ECO:0000256" key="11">
    <source>
        <dbReference type="SAM" id="MobiDB-lite"/>
    </source>
</evidence>
<evidence type="ECO:0000256" key="1">
    <source>
        <dbReference type="ARBA" id="ARBA00010928"/>
    </source>
</evidence>
<evidence type="ECO:0000256" key="12">
    <source>
        <dbReference type="SAM" id="SignalP"/>
    </source>
</evidence>
<comment type="similarity">
    <text evidence="1">Belongs to the Gfo/Idh/MocA family.</text>
</comment>
<evidence type="ECO:0000256" key="10">
    <source>
        <dbReference type="ARBA" id="ARBA00049233"/>
    </source>
</evidence>
<dbReference type="InterPro" id="IPR050984">
    <property type="entry name" value="Gfo/Idh/MocA_domain"/>
</dbReference>
<feature type="chain" id="PRO_5036493135" description="Trans-1,2-dihydrobenzene-1,2-diol dehydrogenase" evidence="12">
    <location>
        <begin position="21"/>
        <end position="633"/>
    </location>
</feature>
<dbReference type="SUPFAM" id="SSF51735">
    <property type="entry name" value="NAD(P)-binding Rossmann-fold domains"/>
    <property type="match status" value="2"/>
</dbReference>
<dbReference type="EC" id="1.3.1.20" evidence="3"/>
<dbReference type="Gene3D" id="3.40.50.720">
    <property type="entry name" value="NAD(P)-binding Rossmann-like Domain"/>
    <property type="match status" value="2"/>
</dbReference>
<comment type="catalytic activity">
    <reaction evidence="9">
        <text>(1R,2R)-1,2-dihydrobenzene-1,2-diol + NADP(+) = catechol + NADPH + H(+)</text>
        <dbReference type="Rhea" id="RHEA:16729"/>
        <dbReference type="ChEBI" id="CHEBI:10702"/>
        <dbReference type="ChEBI" id="CHEBI:15378"/>
        <dbReference type="ChEBI" id="CHEBI:18135"/>
        <dbReference type="ChEBI" id="CHEBI:57783"/>
        <dbReference type="ChEBI" id="CHEBI:58349"/>
        <dbReference type="EC" id="1.3.1.20"/>
    </reaction>
</comment>
<evidence type="ECO:0000256" key="2">
    <source>
        <dbReference type="ARBA" id="ARBA00023002"/>
    </source>
</evidence>
<dbReference type="EnsemblMetazoa" id="G15600.8">
    <property type="protein sequence ID" value="G15600.8:cds"/>
    <property type="gene ID" value="G15600"/>
</dbReference>
<proteinExistence type="inferred from homology"/>
<dbReference type="InterPro" id="IPR036291">
    <property type="entry name" value="NAD(P)-bd_dom_sf"/>
</dbReference>
<feature type="region of interest" description="Disordered" evidence="11">
    <location>
        <begin position="230"/>
        <end position="252"/>
    </location>
</feature>
<comment type="catalytic activity">
    <reaction evidence="10">
        <text>D-xylose + NADP(+) = D-xylono-1,5-lactone + NADPH + H(+)</text>
        <dbReference type="Rhea" id="RHEA:22000"/>
        <dbReference type="ChEBI" id="CHEBI:15378"/>
        <dbReference type="ChEBI" id="CHEBI:15867"/>
        <dbReference type="ChEBI" id="CHEBI:53455"/>
        <dbReference type="ChEBI" id="CHEBI:57783"/>
        <dbReference type="ChEBI" id="CHEBI:58349"/>
        <dbReference type="EC" id="1.1.1.179"/>
    </reaction>
</comment>
<evidence type="ECO:0000256" key="7">
    <source>
        <dbReference type="ARBA" id="ARBA00042988"/>
    </source>
</evidence>
<dbReference type="Pfam" id="PF22725">
    <property type="entry name" value="GFO_IDH_MocA_C3"/>
    <property type="match status" value="1"/>
</dbReference>
<dbReference type="AlphaFoldDB" id="A0A8W8ITH8"/>
<evidence type="ECO:0000256" key="8">
    <source>
        <dbReference type="ARBA" id="ARBA00043025"/>
    </source>
</evidence>
<dbReference type="SUPFAM" id="SSF55347">
    <property type="entry name" value="Glyceraldehyde-3-phosphate dehydrogenase-like, C-terminal domain"/>
    <property type="match status" value="1"/>
</dbReference>
<accession>A0A8W8ITH8</accession>
<keyword evidence="12" id="KW-0732">Signal</keyword>
<feature type="signal peptide" evidence="12">
    <location>
        <begin position="1"/>
        <end position="20"/>
    </location>
</feature>
<dbReference type="EC" id="1.1.1.179" evidence="4"/>
<evidence type="ECO:0000256" key="9">
    <source>
        <dbReference type="ARBA" id="ARBA00047423"/>
    </source>
</evidence>
<reference evidence="15" key="1">
    <citation type="submission" date="2022-08" db="UniProtKB">
        <authorList>
            <consortium name="EnsemblMetazoa"/>
        </authorList>
    </citation>
    <scope>IDENTIFICATION</scope>
    <source>
        <strain evidence="15">05x7-T-G4-1.051#20</strain>
    </source>
</reference>
<feature type="domain" description="GFO/IDH/MocA-like oxidoreductase" evidence="14">
    <location>
        <begin position="434"/>
        <end position="550"/>
    </location>
</feature>
<evidence type="ECO:0000256" key="4">
    <source>
        <dbReference type="ARBA" id="ARBA00038984"/>
    </source>
</evidence>
<protein>
    <recommendedName>
        <fullName evidence="5">Trans-1,2-dihydrobenzene-1,2-diol dehydrogenase</fullName>
        <ecNumber evidence="4">1.1.1.179</ecNumber>
        <ecNumber evidence="3">1.3.1.20</ecNumber>
    </recommendedName>
    <alternativeName>
        <fullName evidence="8">D-xylose 1-dehydrogenase</fullName>
    </alternativeName>
    <alternativeName>
        <fullName evidence="7">D-xylose-NADP dehydrogenase</fullName>
    </alternativeName>
    <alternativeName>
        <fullName evidence="6">Dimeric dihydrodiol dehydrogenase</fullName>
    </alternativeName>
</protein>
<evidence type="ECO:0000256" key="5">
    <source>
        <dbReference type="ARBA" id="ARBA00040603"/>
    </source>
</evidence>
<evidence type="ECO:0000259" key="14">
    <source>
        <dbReference type="Pfam" id="PF22725"/>
    </source>
</evidence>
<feature type="domain" description="Gfo/Idh/MocA-like oxidoreductase N-terminal" evidence="13">
    <location>
        <begin position="298"/>
        <end position="414"/>
    </location>
</feature>
<dbReference type="Proteomes" id="UP000005408">
    <property type="component" value="Unassembled WGS sequence"/>
</dbReference>
<dbReference type="InterPro" id="IPR000683">
    <property type="entry name" value="Gfo/Idh/MocA-like_OxRdtase_N"/>
</dbReference>
<dbReference type="GO" id="GO:0047837">
    <property type="term" value="F:D-xylose 1-dehydrogenase (NADP+) activity"/>
    <property type="evidence" value="ECO:0007669"/>
    <property type="project" value="UniProtKB-EC"/>
</dbReference>
<evidence type="ECO:0000313" key="16">
    <source>
        <dbReference type="Proteomes" id="UP000005408"/>
    </source>
</evidence>
<keyword evidence="2" id="KW-0560">Oxidoreductase</keyword>